<keyword evidence="5" id="KW-1185">Reference proteome</keyword>
<feature type="domain" description="MROH2B-like HEAT-repeats" evidence="2">
    <location>
        <begin position="259"/>
        <end position="724"/>
    </location>
</feature>
<dbReference type="InterPro" id="IPR045206">
    <property type="entry name" value="Maestro_heat-like_prot"/>
</dbReference>
<dbReference type="InterPro" id="IPR016024">
    <property type="entry name" value="ARM-type_fold"/>
</dbReference>
<evidence type="ECO:0000313" key="5">
    <source>
        <dbReference type="Proteomes" id="UP001431783"/>
    </source>
</evidence>
<dbReference type="Gene3D" id="1.25.10.10">
    <property type="entry name" value="Leucine-rich Repeat Variant"/>
    <property type="match status" value="1"/>
</dbReference>
<dbReference type="Proteomes" id="UP001431783">
    <property type="component" value="Unassembled WGS sequence"/>
</dbReference>
<keyword evidence="1" id="KW-0677">Repeat</keyword>
<dbReference type="Pfam" id="PF23221">
    <property type="entry name" value="HEAT_MROH2B_1st"/>
    <property type="match status" value="1"/>
</dbReference>
<proteinExistence type="predicted"/>
<dbReference type="EMBL" id="JARQZJ010000003">
    <property type="protein sequence ID" value="KAK9870559.1"/>
    <property type="molecule type" value="Genomic_DNA"/>
</dbReference>
<comment type="caution">
    <text evidence="4">The sequence shown here is derived from an EMBL/GenBank/DDBJ whole genome shotgun (WGS) entry which is preliminary data.</text>
</comment>
<reference evidence="4 5" key="1">
    <citation type="submission" date="2023-03" db="EMBL/GenBank/DDBJ databases">
        <title>Genome insight into feeding habits of ladybird beetles.</title>
        <authorList>
            <person name="Li H.-S."/>
            <person name="Huang Y.-H."/>
            <person name="Pang H."/>
        </authorList>
    </citation>
    <scope>NUCLEOTIDE SEQUENCE [LARGE SCALE GENOMIC DNA]</scope>
    <source>
        <strain evidence="4">SYSU_2023b</strain>
        <tissue evidence="4">Whole body</tissue>
    </source>
</reference>
<sequence length="735" mass="83375">MQHDTPKNNGETQIQVAIGMILEVLADKSTLVAETAASSLRKLAETHPNHVLSASKTFCKKSSSSENIVHTLNIMETVCTEYIILIDGDTILYTTDFCLEVMTKSINTDVIQQPACNVLVAIGRKHHIQVLDKLMVKLESSLIPHFMIPYTLGSLAGVNAIGVVPYLKDIFKLMISSLSGLKSEIHKQSFAFAFASFCDAIVEYVGNYSQVPDNSITSDIFNTDLAKIYETLITNWIFSKDNRTLENVLMAITSLFPLLESELISEYTVKQIQTLLNLYKKQVDAFYVTKCLESVVKKATTIDGTLIEPQLINIMQNLSELLDPSPDYAKPDTLKTHSEVLRCYECLALYFTDSVVDQLASQLKNNNDKEKVKGLSIITHLTSYANNQHVERRMKDIMKYLNDVLYEPNIKVKKALLKIIIAFCTKGILLNKDINPDGPEKYMEFILKLCCSHEVPKNNEIDKQEIEDLQKSADNTLCMLSTSVLELEDTLWNLLMKSFQSPNYDDAIVVLLRGLTHIAARKDEPPNCEGAFMRCLILLVIPLPGFRGNFILNFLKCIRPCISTNYEAVWDMKIPQLLKYLEQNYDNFNDNEWQDLVFDFFNLLLDAIKDQQSFEILLKKAKDQFLLYNLGLMHGEQSVKNREKDFLLKCIASLLCHIKNEDLVLESLDNILLSVKLTNACSKAIGIISKNHLQLVLDKLSRVRKDLTNKRSKLFPFLFLKDKSPDVGREGCDIL</sequence>
<dbReference type="InterPro" id="IPR011989">
    <property type="entry name" value="ARM-like"/>
</dbReference>
<dbReference type="PANTHER" id="PTHR23120:SF0">
    <property type="entry name" value="MAESTRO HEAT-LIKE REPEAT FAMILY MEMBER 1"/>
    <property type="match status" value="1"/>
</dbReference>
<dbReference type="GO" id="GO:0005737">
    <property type="term" value="C:cytoplasm"/>
    <property type="evidence" value="ECO:0007669"/>
    <property type="project" value="TreeGrafter"/>
</dbReference>
<accession>A0AAW1TJT6</accession>
<organism evidence="4 5">
    <name type="scientific">Henosepilachna vigintioctopunctata</name>
    <dbReference type="NCBI Taxonomy" id="420089"/>
    <lineage>
        <taxon>Eukaryota</taxon>
        <taxon>Metazoa</taxon>
        <taxon>Ecdysozoa</taxon>
        <taxon>Arthropoda</taxon>
        <taxon>Hexapoda</taxon>
        <taxon>Insecta</taxon>
        <taxon>Pterygota</taxon>
        <taxon>Neoptera</taxon>
        <taxon>Endopterygota</taxon>
        <taxon>Coleoptera</taxon>
        <taxon>Polyphaga</taxon>
        <taxon>Cucujiformia</taxon>
        <taxon>Coccinelloidea</taxon>
        <taxon>Coccinellidae</taxon>
        <taxon>Epilachninae</taxon>
        <taxon>Epilachnini</taxon>
        <taxon>Henosepilachna</taxon>
    </lineage>
</organism>
<evidence type="ECO:0000313" key="4">
    <source>
        <dbReference type="EMBL" id="KAK9870559.1"/>
    </source>
</evidence>
<gene>
    <name evidence="4" type="ORF">WA026_008120</name>
</gene>
<protein>
    <recommendedName>
        <fullName evidence="6">Maestro heat-like repeat-containing protein family member 1</fullName>
    </recommendedName>
</protein>
<evidence type="ECO:0000259" key="3">
    <source>
        <dbReference type="Pfam" id="PF23221"/>
    </source>
</evidence>
<dbReference type="SUPFAM" id="SSF48371">
    <property type="entry name" value="ARM repeat"/>
    <property type="match status" value="1"/>
</dbReference>
<name>A0AAW1TJT6_9CUCU</name>
<feature type="domain" description="MROH2B-like N-terminal HEAT-repeats" evidence="3">
    <location>
        <begin position="40"/>
        <end position="255"/>
    </location>
</feature>
<dbReference type="PANTHER" id="PTHR23120">
    <property type="entry name" value="MAESTRO-RELATED HEAT DOMAIN-CONTAINING"/>
    <property type="match status" value="1"/>
</dbReference>
<dbReference type="AlphaFoldDB" id="A0AAW1TJT6"/>
<dbReference type="Pfam" id="PF23210">
    <property type="entry name" value="HEAT_Maestro_2"/>
    <property type="match status" value="1"/>
</dbReference>
<dbReference type="InterPro" id="IPR056282">
    <property type="entry name" value="MROH2B-like_N_HEAT"/>
</dbReference>
<evidence type="ECO:0000259" key="2">
    <source>
        <dbReference type="Pfam" id="PF23210"/>
    </source>
</evidence>
<evidence type="ECO:0000256" key="1">
    <source>
        <dbReference type="ARBA" id="ARBA00022737"/>
    </source>
</evidence>
<dbReference type="InterPro" id="IPR055408">
    <property type="entry name" value="HEAT_MROH2B-like"/>
</dbReference>
<evidence type="ECO:0008006" key="6">
    <source>
        <dbReference type="Google" id="ProtNLM"/>
    </source>
</evidence>